<feature type="region of interest" description="Disordered" evidence="1">
    <location>
        <begin position="242"/>
        <end position="275"/>
    </location>
</feature>
<dbReference type="EMBL" id="BQNB010011587">
    <property type="protein sequence ID" value="GJS92519.1"/>
    <property type="molecule type" value="Genomic_DNA"/>
</dbReference>
<evidence type="ECO:0000313" key="3">
    <source>
        <dbReference type="Proteomes" id="UP001151760"/>
    </source>
</evidence>
<gene>
    <name evidence="2" type="ORF">Tco_0799487</name>
</gene>
<comment type="caution">
    <text evidence="2">The sequence shown here is derived from an EMBL/GenBank/DDBJ whole genome shotgun (WGS) entry which is preliminary data.</text>
</comment>
<feature type="compositionally biased region" description="Low complexity" evidence="1">
    <location>
        <begin position="139"/>
        <end position="150"/>
    </location>
</feature>
<feature type="compositionally biased region" description="Polar residues" evidence="1">
    <location>
        <begin position="50"/>
        <end position="65"/>
    </location>
</feature>
<feature type="compositionally biased region" description="Polar residues" evidence="1">
    <location>
        <begin position="164"/>
        <end position="198"/>
    </location>
</feature>
<name>A0ABQ4ZQF5_9ASTR</name>
<protein>
    <submittedName>
        <fullName evidence="2">Uncharacterized protein</fullName>
    </submittedName>
</protein>
<sequence length="369" mass="40916">MGLLTMDDGIVNWGEHTEDEKTNHALMAISSSSEGPQEPEPSVSDDRSSECSTCQSNDSAGSIGTSSVHFVDSESKISSVPPEVYVSTPITTNEKGGQKLVWTNANRVNHANQFVPRSVQLNAGRPNINSVRPNVNTGRVNVNSVRPNVNTGRTNVNPVRPRVNTGSSNVNTVRSRQPVPTKTSNSFSPKRPQVNQLNQRRHFSKSHSPVSRPIVRNTARMTYSHAVKENWGSAVKTSAGYNWRNSKPHSNCDSGPTSFRTVNAKGPQGRPKPVKAWWTHASNKDQLEIEEFMGESVYPLEVAKATYLAIFLKFKERGDLDRTLTREEGFFTDTSEDNPKILAFSRELEEIALKHLGKTEKHLYHTPSV</sequence>
<reference evidence="2" key="1">
    <citation type="journal article" date="2022" name="Int. J. Mol. Sci.">
        <title>Draft Genome of Tanacetum Coccineum: Genomic Comparison of Closely Related Tanacetum-Family Plants.</title>
        <authorList>
            <person name="Yamashiro T."/>
            <person name="Shiraishi A."/>
            <person name="Nakayama K."/>
            <person name="Satake H."/>
        </authorList>
    </citation>
    <scope>NUCLEOTIDE SEQUENCE</scope>
</reference>
<feature type="compositionally biased region" description="Polar residues" evidence="1">
    <location>
        <begin position="242"/>
        <end position="261"/>
    </location>
</feature>
<evidence type="ECO:0000256" key="1">
    <source>
        <dbReference type="SAM" id="MobiDB-lite"/>
    </source>
</evidence>
<feature type="region of interest" description="Disordered" evidence="1">
    <location>
        <begin position="16"/>
        <end position="65"/>
    </location>
</feature>
<dbReference type="Proteomes" id="UP001151760">
    <property type="component" value="Unassembled WGS sequence"/>
</dbReference>
<proteinExistence type="predicted"/>
<accession>A0ABQ4ZQF5</accession>
<feature type="region of interest" description="Disordered" evidence="1">
    <location>
        <begin position="125"/>
        <end position="216"/>
    </location>
</feature>
<reference evidence="2" key="2">
    <citation type="submission" date="2022-01" db="EMBL/GenBank/DDBJ databases">
        <authorList>
            <person name="Yamashiro T."/>
            <person name="Shiraishi A."/>
            <person name="Satake H."/>
            <person name="Nakayama K."/>
        </authorList>
    </citation>
    <scope>NUCLEOTIDE SEQUENCE</scope>
</reference>
<evidence type="ECO:0000313" key="2">
    <source>
        <dbReference type="EMBL" id="GJS92519.1"/>
    </source>
</evidence>
<feature type="compositionally biased region" description="Polar residues" evidence="1">
    <location>
        <begin position="127"/>
        <end position="138"/>
    </location>
</feature>
<organism evidence="2 3">
    <name type="scientific">Tanacetum coccineum</name>
    <dbReference type="NCBI Taxonomy" id="301880"/>
    <lineage>
        <taxon>Eukaryota</taxon>
        <taxon>Viridiplantae</taxon>
        <taxon>Streptophyta</taxon>
        <taxon>Embryophyta</taxon>
        <taxon>Tracheophyta</taxon>
        <taxon>Spermatophyta</taxon>
        <taxon>Magnoliopsida</taxon>
        <taxon>eudicotyledons</taxon>
        <taxon>Gunneridae</taxon>
        <taxon>Pentapetalae</taxon>
        <taxon>asterids</taxon>
        <taxon>campanulids</taxon>
        <taxon>Asterales</taxon>
        <taxon>Asteraceae</taxon>
        <taxon>Asteroideae</taxon>
        <taxon>Anthemideae</taxon>
        <taxon>Anthemidinae</taxon>
        <taxon>Tanacetum</taxon>
    </lineage>
</organism>
<feature type="compositionally biased region" description="Low complexity" evidence="1">
    <location>
        <begin position="30"/>
        <end position="42"/>
    </location>
</feature>
<keyword evidence="3" id="KW-1185">Reference proteome</keyword>